<gene>
    <name evidence="3" type="ORF">C6N75_28420</name>
</gene>
<feature type="region of interest" description="Disordered" evidence="1">
    <location>
        <begin position="1"/>
        <end position="21"/>
    </location>
</feature>
<dbReference type="OrthoDB" id="4570646at2"/>
<accession>A0A2S9PNC6</accession>
<dbReference type="RefSeq" id="WP_105871728.1">
    <property type="nucleotide sequence ID" value="NZ_PVLV01000629.1"/>
</dbReference>
<evidence type="ECO:0000313" key="3">
    <source>
        <dbReference type="EMBL" id="PRH75915.1"/>
    </source>
</evidence>
<protein>
    <submittedName>
        <fullName evidence="3">DUF397 domain-containing protein</fullName>
    </submittedName>
</protein>
<keyword evidence="4" id="KW-1185">Reference proteome</keyword>
<name>A0A2S9PNC6_9ACTN</name>
<sequence>MTDNTGTPQVTGWVSSSYSEPNGGQCVQWVPAHAAAHGTVPVRDSKNPAGPALMVSPAAWAGLVEIARGGEV</sequence>
<dbReference type="InterPro" id="IPR007278">
    <property type="entry name" value="DUF397"/>
</dbReference>
<organism evidence="3 4">
    <name type="scientific">Streptomyces solincola</name>
    <dbReference type="NCBI Taxonomy" id="2100817"/>
    <lineage>
        <taxon>Bacteria</taxon>
        <taxon>Bacillati</taxon>
        <taxon>Actinomycetota</taxon>
        <taxon>Actinomycetes</taxon>
        <taxon>Kitasatosporales</taxon>
        <taxon>Streptomycetaceae</taxon>
        <taxon>Streptomyces</taxon>
    </lineage>
</organism>
<dbReference type="AlphaFoldDB" id="A0A2S9PNC6"/>
<dbReference type="Proteomes" id="UP000239322">
    <property type="component" value="Unassembled WGS sequence"/>
</dbReference>
<dbReference type="EMBL" id="PVLV01000629">
    <property type="protein sequence ID" value="PRH75915.1"/>
    <property type="molecule type" value="Genomic_DNA"/>
</dbReference>
<evidence type="ECO:0000256" key="1">
    <source>
        <dbReference type="SAM" id="MobiDB-lite"/>
    </source>
</evidence>
<comment type="caution">
    <text evidence="3">The sequence shown here is derived from an EMBL/GenBank/DDBJ whole genome shotgun (WGS) entry which is preliminary data.</text>
</comment>
<proteinExistence type="predicted"/>
<evidence type="ECO:0000259" key="2">
    <source>
        <dbReference type="Pfam" id="PF04149"/>
    </source>
</evidence>
<feature type="domain" description="DUF397" evidence="2">
    <location>
        <begin position="12"/>
        <end position="67"/>
    </location>
</feature>
<evidence type="ECO:0000313" key="4">
    <source>
        <dbReference type="Proteomes" id="UP000239322"/>
    </source>
</evidence>
<reference evidence="3 4" key="1">
    <citation type="submission" date="2018-03" db="EMBL/GenBank/DDBJ databases">
        <title>Novel Streptomyces sp. from soil.</title>
        <authorList>
            <person name="Tan G.Y.A."/>
            <person name="Lee Z.Y."/>
        </authorList>
    </citation>
    <scope>NUCLEOTIDE SEQUENCE [LARGE SCALE GENOMIC DNA]</scope>
    <source>
        <strain evidence="3 4">ST5x</strain>
    </source>
</reference>
<dbReference type="Pfam" id="PF04149">
    <property type="entry name" value="DUF397"/>
    <property type="match status" value="1"/>
</dbReference>